<sequence>MDSTLRFQPDATTDADDIAEIIRAAGIMVEDDNDSSDNDEESIYAMLDVCPPPVAAWTKDGTAFVILDPKELEATYLPQFFKSAKFTSFYRQLNSYRFNKTRVGTALEFSHPDFVHGQPERINLINRRCRVRKLNARSIESMTSSQARSTLADVVSFIRVLHADLQETKAFVETIKNPVHKP</sequence>
<dbReference type="InterPro" id="IPR036388">
    <property type="entry name" value="WH-like_DNA-bd_sf"/>
</dbReference>
<proteinExistence type="inferred from homology"/>
<evidence type="ECO:0000256" key="1">
    <source>
        <dbReference type="ARBA" id="ARBA00004123"/>
    </source>
</evidence>
<organism evidence="6 7">
    <name type="scientific">Aphanomyces euteiches</name>
    <dbReference type="NCBI Taxonomy" id="100861"/>
    <lineage>
        <taxon>Eukaryota</taxon>
        <taxon>Sar</taxon>
        <taxon>Stramenopiles</taxon>
        <taxon>Oomycota</taxon>
        <taxon>Saprolegniomycetes</taxon>
        <taxon>Saprolegniales</taxon>
        <taxon>Verrucalvaceae</taxon>
        <taxon>Aphanomyces</taxon>
    </lineage>
</organism>
<keyword evidence="2" id="KW-0238">DNA-binding</keyword>
<dbReference type="AlphaFoldDB" id="A0A6G0X5P7"/>
<name>A0A6G0X5P7_9STRA</name>
<dbReference type="Proteomes" id="UP000481153">
    <property type="component" value="Unassembled WGS sequence"/>
</dbReference>
<comment type="caution">
    <text evidence="6">The sequence shown here is derived from an EMBL/GenBank/DDBJ whole genome shotgun (WGS) entry which is preliminary data.</text>
</comment>
<protein>
    <recommendedName>
        <fullName evidence="5">HSF-type DNA-binding domain-containing protein</fullName>
    </recommendedName>
</protein>
<dbReference type="GO" id="GO:0003700">
    <property type="term" value="F:DNA-binding transcription factor activity"/>
    <property type="evidence" value="ECO:0007669"/>
    <property type="project" value="InterPro"/>
</dbReference>
<dbReference type="SUPFAM" id="SSF46785">
    <property type="entry name" value="Winged helix' DNA-binding domain"/>
    <property type="match status" value="1"/>
</dbReference>
<dbReference type="PANTHER" id="PTHR10015">
    <property type="entry name" value="HEAT SHOCK TRANSCRIPTION FACTOR"/>
    <property type="match status" value="1"/>
</dbReference>
<reference evidence="6 7" key="1">
    <citation type="submission" date="2019-07" db="EMBL/GenBank/DDBJ databases">
        <title>Genomics analysis of Aphanomyces spp. identifies a new class of oomycete effector associated with host adaptation.</title>
        <authorList>
            <person name="Gaulin E."/>
        </authorList>
    </citation>
    <scope>NUCLEOTIDE SEQUENCE [LARGE SCALE GENOMIC DNA]</scope>
    <source>
        <strain evidence="6 7">ATCC 201684</strain>
    </source>
</reference>
<dbReference type="PANTHER" id="PTHR10015:SF206">
    <property type="entry name" value="HSF-TYPE DNA-BINDING DOMAIN-CONTAINING PROTEIN"/>
    <property type="match status" value="1"/>
</dbReference>
<dbReference type="GO" id="GO:0005634">
    <property type="term" value="C:nucleus"/>
    <property type="evidence" value="ECO:0007669"/>
    <property type="project" value="UniProtKB-SubCell"/>
</dbReference>
<dbReference type="VEuPathDB" id="FungiDB:AeMF1_008547"/>
<evidence type="ECO:0000259" key="5">
    <source>
        <dbReference type="SMART" id="SM00415"/>
    </source>
</evidence>
<evidence type="ECO:0000313" key="6">
    <source>
        <dbReference type="EMBL" id="KAF0735183.1"/>
    </source>
</evidence>
<feature type="domain" description="HSF-type DNA-binding" evidence="5">
    <location>
        <begin position="43"/>
        <end position="128"/>
    </location>
</feature>
<keyword evidence="3" id="KW-0539">Nucleus</keyword>
<dbReference type="InterPro" id="IPR000232">
    <property type="entry name" value="HSF_DNA-bd"/>
</dbReference>
<gene>
    <name evidence="6" type="ORF">Ae201684_008392</name>
</gene>
<dbReference type="Pfam" id="PF00447">
    <property type="entry name" value="HSF_DNA-bind"/>
    <property type="match status" value="1"/>
</dbReference>
<dbReference type="GO" id="GO:0043565">
    <property type="term" value="F:sequence-specific DNA binding"/>
    <property type="evidence" value="ECO:0007669"/>
    <property type="project" value="InterPro"/>
</dbReference>
<evidence type="ECO:0000313" key="7">
    <source>
        <dbReference type="Proteomes" id="UP000481153"/>
    </source>
</evidence>
<evidence type="ECO:0000256" key="2">
    <source>
        <dbReference type="ARBA" id="ARBA00023125"/>
    </source>
</evidence>
<evidence type="ECO:0000256" key="3">
    <source>
        <dbReference type="ARBA" id="ARBA00023242"/>
    </source>
</evidence>
<dbReference type="EMBL" id="VJMJ01000101">
    <property type="protein sequence ID" value="KAF0735183.1"/>
    <property type="molecule type" value="Genomic_DNA"/>
</dbReference>
<dbReference type="SMART" id="SM00415">
    <property type="entry name" value="HSF"/>
    <property type="match status" value="1"/>
</dbReference>
<evidence type="ECO:0000256" key="4">
    <source>
        <dbReference type="RuleBase" id="RU004020"/>
    </source>
</evidence>
<comment type="subcellular location">
    <subcellularLocation>
        <location evidence="1">Nucleus</location>
    </subcellularLocation>
</comment>
<keyword evidence="7" id="KW-1185">Reference proteome</keyword>
<dbReference type="Gene3D" id="1.10.10.10">
    <property type="entry name" value="Winged helix-like DNA-binding domain superfamily/Winged helix DNA-binding domain"/>
    <property type="match status" value="1"/>
</dbReference>
<dbReference type="InterPro" id="IPR036390">
    <property type="entry name" value="WH_DNA-bd_sf"/>
</dbReference>
<accession>A0A6G0X5P7</accession>
<comment type="similarity">
    <text evidence="4">Belongs to the HSF family.</text>
</comment>